<dbReference type="Pfam" id="PF00528">
    <property type="entry name" value="BPD_transp_1"/>
    <property type="match status" value="1"/>
</dbReference>
<feature type="domain" description="ABC transmembrane type-1" evidence="11">
    <location>
        <begin position="246"/>
        <end position="432"/>
    </location>
</feature>
<protein>
    <submittedName>
        <fullName evidence="12">ABC transporter permease</fullName>
    </submittedName>
</protein>
<dbReference type="Gene3D" id="1.10.3720.10">
    <property type="entry name" value="MetI-like"/>
    <property type="match status" value="1"/>
</dbReference>
<dbReference type="InterPro" id="IPR050366">
    <property type="entry name" value="BP-dependent_transpt_permease"/>
</dbReference>
<accession>A0ABZ2RQG6</accession>
<evidence type="ECO:0000256" key="8">
    <source>
        <dbReference type="ARBA" id="ARBA00023136"/>
    </source>
</evidence>
<reference evidence="12" key="1">
    <citation type="submission" date="2024-03" db="EMBL/GenBank/DDBJ databases">
        <title>Complete genome sequence of Mycoplasma felifaucium Z921 isolated from the trachea of a cheetah.</title>
        <authorList>
            <person name="Spergser J."/>
        </authorList>
    </citation>
    <scope>NUCLEOTIDE SEQUENCE [LARGE SCALE GENOMIC DNA]</scope>
    <source>
        <strain evidence="12">Z921</strain>
    </source>
</reference>
<comment type="similarity">
    <text evidence="9">Belongs to the binding-protein-dependent transport system permease family. OppBC subfamily.</text>
</comment>
<dbReference type="InterPro" id="IPR000515">
    <property type="entry name" value="MetI-like"/>
</dbReference>
<dbReference type="EMBL" id="CP148067">
    <property type="protein sequence ID" value="WXL29237.1"/>
    <property type="molecule type" value="Genomic_DNA"/>
</dbReference>
<keyword evidence="6" id="KW-0653">Protein transport</keyword>
<dbReference type="SUPFAM" id="SSF161098">
    <property type="entry name" value="MetI-like"/>
    <property type="match status" value="1"/>
</dbReference>
<dbReference type="Pfam" id="PF12911">
    <property type="entry name" value="OppC_N"/>
    <property type="match status" value="1"/>
</dbReference>
<keyword evidence="5" id="KW-0571">Peptide transport</keyword>
<feature type="transmembrane region" description="Helical" evidence="10">
    <location>
        <begin position="60"/>
        <end position="80"/>
    </location>
</feature>
<evidence type="ECO:0000256" key="2">
    <source>
        <dbReference type="ARBA" id="ARBA00022448"/>
    </source>
</evidence>
<feature type="transmembrane region" description="Helical" evidence="10">
    <location>
        <begin position="372"/>
        <end position="389"/>
    </location>
</feature>
<keyword evidence="7 10" id="KW-1133">Transmembrane helix</keyword>
<dbReference type="PROSITE" id="PS50928">
    <property type="entry name" value="ABC_TM1"/>
    <property type="match status" value="1"/>
</dbReference>
<comment type="subcellular location">
    <subcellularLocation>
        <location evidence="1 10">Cell membrane</location>
        <topology evidence="1 10">Multi-pass membrane protein</topology>
    </subcellularLocation>
</comment>
<evidence type="ECO:0000313" key="13">
    <source>
        <dbReference type="Proteomes" id="UP001477443"/>
    </source>
</evidence>
<keyword evidence="4 10" id="KW-0812">Transmembrane</keyword>
<proteinExistence type="inferred from homology"/>
<evidence type="ECO:0000256" key="5">
    <source>
        <dbReference type="ARBA" id="ARBA00022856"/>
    </source>
</evidence>
<dbReference type="PANTHER" id="PTHR43386:SF24">
    <property type="entry name" value="OLIGOPEPTIDE TRANSPORT SYSTEM PERMEASE PROTEIN AMID"/>
    <property type="match status" value="1"/>
</dbReference>
<evidence type="ECO:0000256" key="3">
    <source>
        <dbReference type="ARBA" id="ARBA00022475"/>
    </source>
</evidence>
<evidence type="ECO:0000256" key="10">
    <source>
        <dbReference type="RuleBase" id="RU363032"/>
    </source>
</evidence>
<dbReference type="InterPro" id="IPR025966">
    <property type="entry name" value="OppC_N"/>
</dbReference>
<evidence type="ECO:0000256" key="6">
    <source>
        <dbReference type="ARBA" id="ARBA00022927"/>
    </source>
</evidence>
<organism evidence="12 13">
    <name type="scientific">Mycoplasmopsis felifaucium</name>
    <dbReference type="NCBI Taxonomy" id="35768"/>
    <lineage>
        <taxon>Bacteria</taxon>
        <taxon>Bacillati</taxon>
        <taxon>Mycoplasmatota</taxon>
        <taxon>Mycoplasmoidales</taxon>
        <taxon>Metamycoplasmataceae</taxon>
        <taxon>Mycoplasmopsis</taxon>
    </lineage>
</organism>
<dbReference type="InterPro" id="IPR035906">
    <property type="entry name" value="MetI-like_sf"/>
</dbReference>
<evidence type="ECO:0000256" key="9">
    <source>
        <dbReference type="ARBA" id="ARBA00024202"/>
    </source>
</evidence>
<evidence type="ECO:0000313" key="12">
    <source>
        <dbReference type="EMBL" id="WXL29237.1"/>
    </source>
</evidence>
<evidence type="ECO:0000259" key="11">
    <source>
        <dbReference type="PROSITE" id="PS50928"/>
    </source>
</evidence>
<evidence type="ECO:0000256" key="7">
    <source>
        <dbReference type="ARBA" id="ARBA00022989"/>
    </source>
</evidence>
<keyword evidence="8 10" id="KW-0472">Membrane</keyword>
<dbReference type="Proteomes" id="UP001477443">
    <property type="component" value="Chromosome"/>
</dbReference>
<feature type="transmembrane region" description="Helical" evidence="10">
    <location>
        <begin position="409"/>
        <end position="435"/>
    </location>
</feature>
<evidence type="ECO:0000256" key="4">
    <source>
        <dbReference type="ARBA" id="ARBA00022692"/>
    </source>
</evidence>
<keyword evidence="13" id="KW-1185">Reference proteome</keyword>
<evidence type="ECO:0000256" key="1">
    <source>
        <dbReference type="ARBA" id="ARBA00004651"/>
    </source>
</evidence>
<name>A0ABZ2RQG6_9BACT</name>
<feature type="transmembrane region" description="Helical" evidence="10">
    <location>
        <begin position="292"/>
        <end position="316"/>
    </location>
</feature>
<dbReference type="CDD" id="cd06261">
    <property type="entry name" value="TM_PBP2"/>
    <property type="match status" value="1"/>
</dbReference>
<dbReference type="RefSeq" id="WP_338822863.1">
    <property type="nucleotide sequence ID" value="NZ_CP148067.1"/>
</dbReference>
<keyword evidence="2 10" id="KW-0813">Transport</keyword>
<keyword evidence="3" id="KW-1003">Cell membrane</keyword>
<dbReference type="PANTHER" id="PTHR43386">
    <property type="entry name" value="OLIGOPEPTIDE TRANSPORT SYSTEM PERMEASE PROTEIN APPC"/>
    <property type="match status" value="1"/>
</dbReference>
<sequence>MNYQINPQLSAEEFNKKYKINKEFAAKLVFSENSKSSNSIAGKPKILAIEILKRFFSNPVVLISTIVFLGIIVTAIVVKYTSPYLPGHRLDAEWKAKGYQITGTSLNSIKSMPPSFAPMKEFTGRNNEVIVNINRFTSKDYIFYEYLKPYLIEGKTYIIDPASDSQNPIYKVDIYKYWQASEINAFMAKLRKETSHPFNLTKGELDGFYLQAKDALDKVSITTVFGTTEEGYDIWTTVWAGTLESLWIALIVATVETIIGVFVGAILGFYAGKWIDTVFSRLIEIFQAPPSIIWLLMFVSIWGTSAPVLIAGLLFVGWTYPISSTRLFIITVKDEEYITAAKSIGASPMRRIFDHALPAVVGKISQSYVRRIPSVIISIASLAFLGFFNDPNSYNLGKFMLDNISLASINPWVMILPASILLFISISLQFVALGLHDALDPKVIKLKK</sequence>
<gene>
    <name evidence="12" type="ORF">WG617_01120</name>
</gene>
<feature type="transmembrane region" description="Helical" evidence="10">
    <location>
        <begin position="246"/>
        <end position="272"/>
    </location>
</feature>